<keyword evidence="1" id="KW-0472">Membrane</keyword>
<evidence type="ECO:0000313" key="3">
    <source>
        <dbReference type="EMBL" id="EST42162.1"/>
    </source>
</evidence>
<dbReference type="Pfam" id="PF01105">
    <property type="entry name" value="EMP24_GP25L"/>
    <property type="match status" value="1"/>
</dbReference>
<reference evidence="4" key="2">
    <citation type="submission" date="2020-12" db="EMBL/GenBank/DDBJ databases">
        <title>New Spironucleus salmonicida genome in near-complete chromosomes.</title>
        <authorList>
            <person name="Xu F."/>
            <person name="Kurt Z."/>
            <person name="Jimenez-Gonzalez A."/>
            <person name="Astvaldsson A."/>
            <person name="Andersson J.O."/>
            <person name="Svard S.G."/>
        </authorList>
    </citation>
    <scope>NUCLEOTIDE SEQUENCE</scope>
    <source>
        <strain evidence="4">ATCC 50377</strain>
    </source>
</reference>
<organism evidence="3">
    <name type="scientific">Spironucleus salmonicida</name>
    <dbReference type="NCBI Taxonomy" id="348837"/>
    <lineage>
        <taxon>Eukaryota</taxon>
        <taxon>Metamonada</taxon>
        <taxon>Diplomonadida</taxon>
        <taxon>Hexamitidae</taxon>
        <taxon>Hexamitinae</taxon>
        <taxon>Spironucleus</taxon>
    </lineage>
</organism>
<evidence type="ECO:0000259" key="2">
    <source>
        <dbReference type="SMART" id="SM01190"/>
    </source>
</evidence>
<keyword evidence="1" id="KW-0812">Transmembrane</keyword>
<evidence type="ECO:0000313" key="5">
    <source>
        <dbReference type="Proteomes" id="UP000018208"/>
    </source>
</evidence>
<accession>V6LCJ0</accession>
<sequence>MLQALAISVMVNGYKCFYATVPQTDILVFKYNTTDISDDRRGNIEIHFNYTIHDSVGTALKSGIITGIGKEELSVSNGQYSVCLDVHIPENTKYSSKQHSRVIRRLDIVFSGSNDIDQSADTTENDIGKADYLVRKSKAIGSQQSGSEYRRVRIEKAGKHLKVQSKIATMFTCVVYIVLTILSSKFIKNYLKSKRI</sequence>
<feature type="transmembrane region" description="Helical" evidence="1">
    <location>
        <begin position="167"/>
        <end position="187"/>
    </location>
</feature>
<dbReference type="AlphaFoldDB" id="V6LCJ0"/>
<proteinExistence type="predicted"/>
<evidence type="ECO:0000256" key="1">
    <source>
        <dbReference type="SAM" id="Phobius"/>
    </source>
</evidence>
<gene>
    <name evidence="3" type="ORF">SS50377_18470</name>
    <name evidence="4" type="ORF">SS50377_22343</name>
</gene>
<feature type="domain" description="GOLD" evidence="2">
    <location>
        <begin position="6"/>
        <end position="192"/>
    </location>
</feature>
<keyword evidence="1" id="KW-1133">Transmembrane helix</keyword>
<name>V6LCJ0_9EUKA</name>
<keyword evidence="5" id="KW-1185">Reference proteome</keyword>
<dbReference type="VEuPathDB" id="GiardiaDB:SS50377_22343"/>
<dbReference type="Proteomes" id="UP000018208">
    <property type="component" value="Unassembled WGS sequence"/>
</dbReference>
<evidence type="ECO:0000313" key="4">
    <source>
        <dbReference type="EMBL" id="KAH0574728.1"/>
    </source>
</evidence>
<dbReference type="EMBL" id="AUWU02000003">
    <property type="protein sequence ID" value="KAH0574728.1"/>
    <property type="molecule type" value="Genomic_DNA"/>
</dbReference>
<protein>
    <submittedName>
        <fullName evidence="3">GOLD domain-containing protein</fullName>
    </submittedName>
</protein>
<dbReference type="SMART" id="SM01190">
    <property type="entry name" value="EMP24_GP25L"/>
    <property type="match status" value="1"/>
</dbReference>
<reference evidence="3 4" key="1">
    <citation type="journal article" date="2014" name="PLoS Genet.">
        <title>The Genome of Spironucleus salmonicida Highlights a Fish Pathogen Adapted to Fluctuating Environments.</title>
        <authorList>
            <person name="Xu F."/>
            <person name="Jerlstrom-Hultqvist J."/>
            <person name="Einarsson E."/>
            <person name="Astvaldsson A."/>
            <person name="Svard S.G."/>
            <person name="Andersson J.O."/>
        </authorList>
    </citation>
    <scope>NUCLEOTIDE SEQUENCE</scope>
    <source>
        <strain evidence="4">ATCC 50377</strain>
    </source>
</reference>
<dbReference type="InterPro" id="IPR009038">
    <property type="entry name" value="GOLD_dom"/>
</dbReference>
<dbReference type="EMBL" id="KI546166">
    <property type="protein sequence ID" value="EST42162.1"/>
    <property type="molecule type" value="Genomic_DNA"/>
</dbReference>